<evidence type="ECO:0000256" key="8">
    <source>
        <dbReference type="ARBA" id="ARBA00022741"/>
    </source>
</evidence>
<evidence type="ECO:0000256" key="7">
    <source>
        <dbReference type="ARBA" id="ARBA00022695"/>
    </source>
</evidence>
<dbReference type="InterPro" id="IPR006070">
    <property type="entry name" value="Sua5-like_dom"/>
</dbReference>
<evidence type="ECO:0000256" key="9">
    <source>
        <dbReference type="ARBA" id="ARBA00022840"/>
    </source>
</evidence>
<feature type="domain" description="YrdC-like" evidence="12">
    <location>
        <begin position="1"/>
        <end position="180"/>
    </location>
</feature>
<evidence type="ECO:0000256" key="3">
    <source>
        <dbReference type="ARBA" id="ARBA00012584"/>
    </source>
</evidence>
<evidence type="ECO:0000256" key="11">
    <source>
        <dbReference type="ARBA" id="ARBA00048366"/>
    </source>
</evidence>
<dbReference type="Gene3D" id="3.90.870.10">
    <property type="entry name" value="DHBP synthase"/>
    <property type="match status" value="1"/>
</dbReference>
<organism evidence="13 14">
    <name type="scientific">Streptococcus danieliae</name>
    <dbReference type="NCBI Taxonomy" id="747656"/>
    <lineage>
        <taxon>Bacteria</taxon>
        <taxon>Bacillati</taxon>
        <taxon>Bacillota</taxon>
        <taxon>Bacilli</taxon>
        <taxon>Lactobacillales</taxon>
        <taxon>Streptococcaceae</taxon>
        <taxon>Streptococcus</taxon>
    </lineage>
</organism>
<keyword evidence="6" id="KW-0819">tRNA processing</keyword>
<accession>A0A7X3KBA2</accession>
<dbReference type="GO" id="GO:0061710">
    <property type="term" value="F:L-threonylcarbamoyladenylate synthase"/>
    <property type="evidence" value="ECO:0007669"/>
    <property type="project" value="UniProtKB-EC"/>
</dbReference>
<evidence type="ECO:0000259" key="12">
    <source>
        <dbReference type="PROSITE" id="PS51163"/>
    </source>
</evidence>
<dbReference type="OrthoDB" id="9814580at2"/>
<comment type="catalytic activity">
    <reaction evidence="11">
        <text>L-threonine + hydrogencarbonate + ATP = L-threonylcarbamoyladenylate + diphosphate + H2O</text>
        <dbReference type="Rhea" id="RHEA:36407"/>
        <dbReference type="ChEBI" id="CHEBI:15377"/>
        <dbReference type="ChEBI" id="CHEBI:17544"/>
        <dbReference type="ChEBI" id="CHEBI:30616"/>
        <dbReference type="ChEBI" id="CHEBI:33019"/>
        <dbReference type="ChEBI" id="CHEBI:57926"/>
        <dbReference type="ChEBI" id="CHEBI:73682"/>
        <dbReference type="EC" id="2.7.7.87"/>
    </reaction>
</comment>
<keyword evidence="7" id="KW-0548">Nucleotidyltransferase</keyword>
<protein>
    <recommendedName>
        <fullName evidence="10">L-threonylcarbamoyladenylate synthase</fullName>
        <ecNumber evidence="3">2.7.7.87</ecNumber>
    </recommendedName>
    <alternativeName>
        <fullName evidence="10">L-threonylcarbamoyladenylate synthase</fullName>
    </alternativeName>
</protein>
<keyword evidence="8" id="KW-0547">Nucleotide-binding</keyword>
<comment type="similarity">
    <text evidence="2">Belongs to the SUA5 family.</text>
</comment>
<dbReference type="EC" id="2.7.7.87" evidence="3"/>
<evidence type="ECO:0000256" key="5">
    <source>
        <dbReference type="ARBA" id="ARBA00022679"/>
    </source>
</evidence>
<dbReference type="GO" id="GO:0006450">
    <property type="term" value="P:regulation of translational fidelity"/>
    <property type="evidence" value="ECO:0007669"/>
    <property type="project" value="TreeGrafter"/>
</dbReference>
<evidence type="ECO:0000313" key="14">
    <source>
        <dbReference type="Proteomes" id="UP000461595"/>
    </source>
</evidence>
<dbReference type="PROSITE" id="PS51163">
    <property type="entry name" value="YRDC"/>
    <property type="match status" value="1"/>
</dbReference>
<evidence type="ECO:0000256" key="1">
    <source>
        <dbReference type="ARBA" id="ARBA00004496"/>
    </source>
</evidence>
<evidence type="ECO:0000256" key="2">
    <source>
        <dbReference type="ARBA" id="ARBA00007663"/>
    </source>
</evidence>
<comment type="caution">
    <text evidence="13">The sequence shown here is derived from an EMBL/GenBank/DDBJ whole genome shotgun (WGS) entry which is preliminary data.</text>
</comment>
<gene>
    <name evidence="13" type="ORF">E5983_01980</name>
</gene>
<dbReference type="GO" id="GO:0000049">
    <property type="term" value="F:tRNA binding"/>
    <property type="evidence" value="ECO:0007669"/>
    <property type="project" value="TreeGrafter"/>
</dbReference>
<reference evidence="13 14" key="1">
    <citation type="submission" date="2019-12" db="EMBL/GenBank/DDBJ databases">
        <title>Microbes associate with the intestines of laboratory mice.</title>
        <authorList>
            <person name="Navarre W."/>
            <person name="Wong E."/>
        </authorList>
    </citation>
    <scope>NUCLEOTIDE SEQUENCE [LARGE SCALE GENOMIC DNA]</scope>
    <source>
        <strain evidence="13 14">NM51_B2-22</strain>
    </source>
</reference>
<keyword evidence="4" id="KW-0963">Cytoplasm</keyword>
<dbReference type="Pfam" id="PF01300">
    <property type="entry name" value="Sua5_yciO_yrdC"/>
    <property type="match status" value="1"/>
</dbReference>
<dbReference type="GO" id="GO:0008033">
    <property type="term" value="P:tRNA processing"/>
    <property type="evidence" value="ECO:0007669"/>
    <property type="project" value="UniProtKB-KW"/>
</dbReference>
<comment type="subcellular location">
    <subcellularLocation>
        <location evidence="1">Cytoplasm</location>
    </subcellularLocation>
</comment>
<dbReference type="EMBL" id="WSRS01000009">
    <property type="protein sequence ID" value="MVX58421.1"/>
    <property type="molecule type" value="Genomic_DNA"/>
</dbReference>
<evidence type="ECO:0000256" key="10">
    <source>
        <dbReference type="ARBA" id="ARBA00029774"/>
    </source>
</evidence>
<keyword evidence="9" id="KW-0067">ATP-binding</keyword>
<evidence type="ECO:0000313" key="13">
    <source>
        <dbReference type="EMBL" id="MVX58421.1"/>
    </source>
</evidence>
<sequence length="199" mass="21869">MDILKNELEAGRAVILPTETVYGLFAKALDQDAVDLVYRLKQRPRDKAMNLNIANLEQVTEYASEIPPCFQDLVAHFWPGPLTILLKARDSVPVWINSGLPTVGFRMPDHPLTLELIQETGPLIGPSANLSGASSGQKFQDIQQDIPVLGLADDAFLTGVDSTILDLSQEPARILRQGAITQTDLQAVIPQLNFKEVEK</sequence>
<evidence type="ECO:0000256" key="6">
    <source>
        <dbReference type="ARBA" id="ARBA00022694"/>
    </source>
</evidence>
<dbReference type="GO" id="GO:0003725">
    <property type="term" value="F:double-stranded RNA binding"/>
    <property type="evidence" value="ECO:0007669"/>
    <property type="project" value="InterPro"/>
</dbReference>
<dbReference type="RefSeq" id="WP_160332247.1">
    <property type="nucleotide sequence ID" value="NZ_WSRS01000009.1"/>
</dbReference>
<evidence type="ECO:0000256" key="4">
    <source>
        <dbReference type="ARBA" id="ARBA00022490"/>
    </source>
</evidence>
<dbReference type="AlphaFoldDB" id="A0A7X3KBA2"/>
<proteinExistence type="inferred from homology"/>
<dbReference type="SUPFAM" id="SSF55821">
    <property type="entry name" value="YrdC/RibB"/>
    <property type="match status" value="1"/>
</dbReference>
<dbReference type="PANTHER" id="PTHR17490">
    <property type="entry name" value="SUA5"/>
    <property type="match status" value="1"/>
</dbReference>
<keyword evidence="5" id="KW-0808">Transferase</keyword>
<dbReference type="Proteomes" id="UP000461595">
    <property type="component" value="Unassembled WGS sequence"/>
</dbReference>
<dbReference type="GO" id="GO:0005737">
    <property type="term" value="C:cytoplasm"/>
    <property type="evidence" value="ECO:0007669"/>
    <property type="project" value="UniProtKB-SubCell"/>
</dbReference>
<dbReference type="PANTHER" id="PTHR17490:SF16">
    <property type="entry name" value="THREONYLCARBAMOYL-AMP SYNTHASE"/>
    <property type="match status" value="1"/>
</dbReference>
<dbReference type="NCBIfam" id="TIGR00057">
    <property type="entry name" value="L-threonylcarbamoyladenylate synthase"/>
    <property type="match status" value="1"/>
</dbReference>
<dbReference type="GO" id="GO:0005524">
    <property type="term" value="F:ATP binding"/>
    <property type="evidence" value="ECO:0007669"/>
    <property type="project" value="UniProtKB-KW"/>
</dbReference>
<dbReference type="InterPro" id="IPR017945">
    <property type="entry name" value="DHBP_synth_RibB-like_a/b_dom"/>
</dbReference>
<name>A0A7X3KBA2_9STRE</name>
<dbReference type="InterPro" id="IPR050156">
    <property type="entry name" value="TC-AMP_synthase_SUA5"/>
</dbReference>